<gene>
    <name evidence="2" type="ORF">LCGC14_0124870</name>
</gene>
<comment type="caution">
    <text evidence="2">The sequence shown here is derived from an EMBL/GenBank/DDBJ whole genome shotgun (WGS) entry which is preliminary data.</text>
</comment>
<dbReference type="EMBL" id="LAZR01000039">
    <property type="protein sequence ID" value="KKO00713.1"/>
    <property type="molecule type" value="Genomic_DNA"/>
</dbReference>
<dbReference type="InterPro" id="IPR000257">
    <property type="entry name" value="Uroporphyrinogen_deCOase"/>
</dbReference>
<dbReference type="Gene3D" id="3.20.20.210">
    <property type="match status" value="1"/>
</dbReference>
<accession>A0A0F9VLF1</accession>
<feature type="domain" description="Uroporphyrinogen decarboxylase (URO-D)" evidence="1">
    <location>
        <begin position="123"/>
        <end position="366"/>
    </location>
</feature>
<dbReference type="SUPFAM" id="SSF51726">
    <property type="entry name" value="UROD/MetE-like"/>
    <property type="match status" value="1"/>
</dbReference>
<protein>
    <recommendedName>
        <fullName evidence="1">Uroporphyrinogen decarboxylase (URO-D) domain-containing protein</fullName>
    </recommendedName>
</protein>
<dbReference type="PANTHER" id="PTHR47099">
    <property type="entry name" value="METHYLCOBAMIDE:COM METHYLTRANSFERASE MTBA"/>
    <property type="match status" value="1"/>
</dbReference>
<name>A0A0F9VLF1_9ZZZZ</name>
<dbReference type="Pfam" id="PF01208">
    <property type="entry name" value="URO-D"/>
    <property type="match status" value="1"/>
</dbReference>
<reference evidence="2" key="1">
    <citation type="journal article" date="2015" name="Nature">
        <title>Complex archaea that bridge the gap between prokaryotes and eukaryotes.</title>
        <authorList>
            <person name="Spang A."/>
            <person name="Saw J.H."/>
            <person name="Jorgensen S.L."/>
            <person name="Zaremba-Niedzwiedzka K."/>
            <person name="Martijn J."/>
            <person name="Lind A.E."/>
            <person name="van Eijk R."/>
            <person name="Schleper C."/>
            <person name="Guy L."/>
            <person name="Ettema T.J."/>
        </authorList>
    </citation>
    <scope>NUCLEOTIDE SEQUENCE</scope>
</reference>
<proteinExistence type="predicted"/>
<organism evidence="2">
    <name type="scientific">marine sediment metagenome</name>
    <dbReference type="NCBI Taxonomy" id="412755"/>
    <lineage>
        <taxon>unclassified sequences</taxon>
        <taxon>metagenomes</taxon>
        <taxon>ecological metagenomes</taxon>
    </lineage>
</organism>
<sequence>MLDKNPVEPRSEIDSRHYKTFMYQPTDRVPDIEFSYWSQTLRRWVGEGMDVGVAIDDPTFHEKVHEYFGYDNLNHHHIGCRVQMDPLFEEAVIERKERSVISRNSGGVTAEYFEDSRQESSIPHYLEFPVKSPADWPDMKRRFNSGDADRARPAEEIDALREACGAGKMIFMFIYGPYGALRDWMGFENLSTTFYDYPEMVHDMVDTWTQLLVSQIEQIPEDLFVDEVMIWEDMACKNGPFVSPSMFREFIQPCYHAFMTALKKRGCVLATVDCDGDPHDLVANWLEEGVNIMFPLEIAAGVDVYAWREEFGLEMRLRGGVDKRALIEGGKAIDAELERLKPLLEQGGFVPHLDHLVPPDVSFKNYLSYLKKKRKLIGKK</sequence>
<dbReference type="InterPro" id="IPR052024">
    <property type="entry name" value="Methanogen_methyltrans"/>
</dbReference>
<dbReference type="PANTHER" id="PTHR47099:SF1">
    <property type="entry name" value="METHYLCOBAMIDE:COM METHYLTRANSFERASE MTBA"/>
    <property type="match status" value="1"/>
</dbReference>
<dbReference type="GO" id="GO:0006779">
    <property type="term" value="P:porphyrin-containing compound biosynthetic process"/>
    <property type="evidence" value="ECO:0007669"/>
    <property type="project" value="InterPro"/>
</dbReference>
<dbReference type="GO" id="GO:0004853">
    <property type="term" value="F:uroporphyrinogen decarboxylase activity"/>
    <property type="evidence" value="ECO:0007669"/>
    <property type="project" value="InterPro"/>
</dbReference>
<dbReference type="AlphaFoldDB" id="A0A0F9VLF1"/>
<dbReference type="InterPro" id="IPR038071">
    <property type="entry name" value="UROD/MetE-like_sf"/>
</dbReference>
<evidence type="ECO:0000313" key="2">
    <source>
        <dbReference type="EMBL" id="KKO00713.1"/>
    </source>
</evidence>
<evidence type="ECO:0000259" key="1">
    <source>
        <dbReference type="Pfam" id="PF01208"/>
    </source>
</evidence>